<comment type="function">
    <text evidence="2">Ferredoxins are iron-sulfur proteins that transfer electrons in a wide variety of metabolic reactions.</text>
</comment>
<dbReference type="Pfam" id="PF04015">
    <property type="entry name" value="DUF362"/>
    <property type="match status" value="1"/>
</dbReference>
<gene>
    <name evidence="9" type="ORF">IAC43_02750</name>
</gene>
<dbReference type="PANTHER" id="PTHR24960:SF79">
    <property type="entry name" value="PHOTOSYSTEM I IRON-SULFUR CENTER"/>
    <property type="match status" value="1"/>
</dbReference>
<accession>A0A9D1H5L4</accession>
<dbReference type="InterPro" id="IPR017900">
    <property type="entry name" value="4Fe4S_Fe_S_CS"/>
</dbReference>
<evidence type="ECO:0000259" key="8">
    <source>
        <dbReference type="PROSITE" id="PS51379"/>
    </source>
</evidence>
<dbReference type="InterPro" id="IPR007160">
    <property type="entry name" value="DUF362"/>
</dbReference>
<dbReference type="PANTHER" id="PTHR24960">
    <property type="entry name" value="PHOTOSYSTEM I IRON-SULFUR CENTER-RELATED"/>
    <property type="match status" value="1"/>
</dbReference>
<dbReference type="EMBL" id="DVLW01000076">
    <property type="protein sequence ID" value="HIT94083.1"/>
    <property type="molecule type" value="Genomic_DNA"/>
</dbReference>
<dbReference type="GO" id="GO:0051539">
    <property type="term" value="F:4 iron, 4 sulfur cluster binding"/>
    <property type="evidence" value="ECO:0007669"/>
    <property type="project" value="UniProtKB-KW"/>
</dbReference>
<comment type="caution">
    <text evidence="9">The sequence shown here is derived from an EMBL/GenBank/DDBJ whole genome shotgun (WGS) entry which is preliminary data.</text>
</comment>
<keyword evidence="5" id="KW-0479">Metal-binding</keyword>
<keyword evidence="4" id="KW-0004">4Fe-4S</keyword>
<dbReference type="PROSITE" id="PS51379">
    <property type="entry name" value="4FE4S_FER_2"/>
    <property type="match status" value="2"/>
</dbReference>
<feature type="domain" description="4Fe-4S ferredoxin-type" evidence="8">
    <location>
        <begin position="322"/>
        <end position="351"/>
    </location>
</feature>
<evidence type="ECO:0000313" key="10">
    <source>
        <dbReference type="Proteomes" id="UP000824160"/>
    </source>
</evidence>
<evidence type="ECO:0000256" key="5">
    <source>
        <dbReference type="ARBA" id="ARBA00022723"/>
    </source>
</evidence>
<evidence type="ECO:0000313" key="9">
    <source>
        <dbReference type="EMBL" id="HIT94083.1"/>
    </source>
</evidence>
<evidence type="ECO:0000256" key="6">
    <source>
        <dbReference type="ARBA" id="ARBA00023004"/>
    </source>
</evidence>
<dbReference type="InterPro" id="IPR050157">
    <property type="entry name" value="PSI_iron-sulfur_center"/>
</dbReference>
<evidence type="ECO:0000256" key="7">
    <source>
        <dbReference type="ARBA" id="ARBA00023014"/>
    </source>
</evidence>
<evidence type="ECO:0000256" key="2">
    <source>
        <dbReference type="ARBA" id="ARBA00003532"/>
    </source>
</evidence>
<comment type="cofactor">
    <cofactor evidence="1">
        <name>[4Fe-4S] cluster</name>
        <dbReference type="ChEBI" id="CHEBI:49883"/>
    </cofactor>
</comment>
<dbReference type="Gene3D" id="3.40.50.11440">
    <property type="match status" value="1"/>
</dbReference>
<dbReference type="PROSITE" id="PS00198">
    <property type="entry name" value="4FE4S_FER_1"/>
    <property type="match status" value="2"/>
</dbReference>
<dbReference type="GO" id="GO:0046872">
    <property type="term" value="F:metal ion binding"/>
    <property type="evidence" value="ECO:0007669"/>
    <property type="project" value="UniProtKB-KW"/>
</dbReference>
<dbReference type="Pfam" id="PF13237">
    <property type="entry name" value="Fer4_10"/>
    <property type="match status" value="1"/>
</dbReference>
<reference evidence="9" key="2">
    <citation type="journal article" date="2021" name="PeerJ">
        <title>Extensive microbial diversity within the chicken gut microbiome revealed by metagenomics and culture.</title>
        <authorList>
            <person name="Gilroy R."/>
            <person name="Ravi A."/>
            <person name="Getino M."/>
            <person name="Pursley I."/>
            <person name="Horton D.L."/>
            <person name="Alikhan N.F."/>
            <person name="Baker D."/>
            <person name="Gharbi K."/>
            <person name="Hall N."/>
            <person name="Watson M."/>
            <person name="Adriaenssens E.M."/>
            <person name="Foster-Nyarko E."/>
            <person name="Jarju S."/>
            <person name="Secka A."/>
            <person name="Antonio M."/>
            <person name="Oren A."/>
            <person name="Chaudhuri R.R."/>
            <person name="La Ragione R."/>
            <person name="Hildebrand F."/>
            <person name="Pallen M.J."/>
        </authorList>
    </citation>
    <scope>NUCLEOTIDE SEQUENCE</scope>
    <source>
        <strain evidence="9">ChiBcec7-5410</strain>
    </source>
</reference>
<dbReference type="AlphaFoldDB" id="A0A9D1H5L4"/>
<dbReference type="Gene3D" id="3.30.70.20">
    <property type="match status" value="1"/>
</dbReference>
<organism evidence="9 10">
    <name type="scientific">Candidatus Faecivivens stercoripullorum</name>
    <dbReference type="NCBI Taxonomy" id="2840805"/>
    <lineage>
        <taxon>Bacteria</taxon>
        <taxon>Bacillati</taxon>
        <taxon>Bacillota</taxon>
        <taxon>Clostridia</taxon>
        <taxon>Eubacteriales</taxon>
        <taxon>Oscillospiraceae</taxon>
        <taxon>Oscillospiraceae incertae sedis</taxon>
        <taxon>Candidatus Faecivivens</taxon>
    </lineage>
</organism>
<reference evidence="9" key="1">
    <citation type="submission" date="2020-10" db="EMBL/GenBank/DDBJ databases">
        <authorList>
            <person name="Gilroy R."/>
        </authorList>
    </citation>
    <scope>NUCLEOTIDE SEQUENCE</scope>
    <source>
        <strain evidence="9">ChiBcec7-5410</strain>
    </source>
</reference>
<evidence type="ECO:0000256" key="3">
    <source>
        <dbReference type="ARBA" id="ARBA00013529"/>
    </source>
</evidence>
<proteinExistence type="predicted"/>
<keyword evidence="7" id="KW-0411">Iron-sulfur</keyword>
<dbReference type="InterPro" id="IPR017896">
    <property type="entry name" value="4Fe4S_Fe-S-bd"/>
</dbReference>
<name>A0A9D1H5L4_9FIRM</name>
<dbReference type="SUPFAM" id="SSF54862">
    <property type="entry name" value="4Fe-4S ferredoxins"/>
    <property type="match status" value="1"/>
</dbReference>
<dbReference type="Proteomes" id="UP000824160">
    <property type="component" value="Unassembled WGS sequence"/>
</dbReference>
<feature type="domain" description="4Fe-4S ferredoxin-type" evidence="8">
    <location>
        <begin position="352"/>
        <end position="380"/>
    </location>
</feature>
<protein>
    <recommendedName>
        <fullName evidence="3">Ferredoxin</fullName>
    </recommendedName>
</protein>
<keyword evidence="6" id="KW-0408">Iron</keyword>
<evidence type="ECO:0000256" key="1">
    <source>
        <dbReference type="ARBA" id="ARBA00001966"/>
    </source>
</evidence>
<sequence>MPIYDTPVGVCHLDRYTPDETEKAVARLGKLIGIRELVRPGMKVVIKPNLLMKRRPEETTTTHPEVVRGVIRLLRSIGVEPQNITIADSPGGLYTKAALSGIYTATGMRAVAAEEGVVLNDDYTSTELACPSPVRCHTFPIIRPVAEADLVISVCKLKTHCMTGLSGGVKNLFGTIPGLTKPDYHWRYPEKEDFCQMLVDLCETVRPAVTFCDAVESMEGDGPSSGKCRKTGMLLACRSPYQLDRALCRVIGRSQQEILTLKAAEERGLCAGEEENLPIVGDELTVFPDFERPRTMSTDFLSKLPKPLRTVCRPLVGKFFTSRPQIDTARCVGCGKCAESCPAHTIKIEGGKARIDHSKCIRCYCCHEMCPIHAIGIRQNRLLKL</sequence>
<evidence type="ECO:0000256" key="4">
    <source>
        <dbReference type="ARBA" id="ARBA00022485"/>
    </source>
</evidence>